<feature type="transmembrane region" description="Helical" evidence="7">
    <location>
        <begin position="197"/>
        <end position="220"/>
    </location>
</feature>
<evidence type="ECO:0000313" key="9">
    <source>
        <dbReference type="EMBL" id="SDR98009.1"/>
    </source>
</evidence>
<dbReference type="GO" id="GO:0005886">
    <property type="term" value="C:plasma membrane"/>
    <property type="evidence" value="ECO:0007669"/>
    <property type="project" value="UniProtKB-SubCell"/>
</dbReference>
<dbReference type="RefSeq" id="WP_197674440.1">
    <property type="nucleotide sequence ID" value="NZ_LT629734.1"/>
</dbReference>
<feature type="domain" description="ABC transmembrane type-1" evidence="8">
    <location>
        <begin position="79"/>
        <end position="261"/>
    </location>
</feature>
<dbReference type="CDD" id="cd06261">
    <property type="entry name" value="TM_PBP2"/>
    <property type="match status" value="1"/>
</dbReference>
<dbReference type="PROSITE" id="PS50928">
    <property type="entry name" value="ABC_TM1"/>
    <property type="match status" value="1"/>
</dbReference>
<comment type="similarity">
    <text evidence="7">Belongs to the binding-protein-dependent transport system permease family.</text>
</comment>
<evidence type="ECO:0000256" key="4">
    <source>
        <dbReference type="ARBA" id="ARBA00022692"/>
    </source>
</evidence>
<dbReference type="Proteomes" id="UP000199649">
    <property type="component" value="Chromosome I"/>
</dbReference>
<evidence type="ECO:0000256" key="1">
    <source>
        <dbReference type="ARBA" id="ARBA00004651"/>
    </source>
</evidence>
<keyword evidence="5 7" id="KW-1133">Transmembrane helix</keyword>
<evidence type="ECO:0000259" key="8">
    <source>
        <dbReference type="PROSITE" id="PS50928"/>
    </source>
</evidence>
<evidence type="ECO:0000256" key="7">
    <source>
        <dbReference type="RuleBase" id="RU363032"/>
    </source>
</evidence>
<keyword evidence="6 7" id="KW-0472">Membrane</keyword>
<sequence length="278" mass="28322">MTAVAERPASIAPSRLRRWSRGAGGKRVIRGAIGVLVLLAIVEAASLLGIVPSTVLPSASSVLAATASLLVNPVFLGDIGATVLAWAAGLGIATVVGVGLGLVLGSFRLANEAASAAIEFLRPIPSVALIPVAILVFGQDADMKIALVVYASIWPILFNTIYGVRDVDPIAKETARTFRLSRVAVLTRVSLPSAAPFAFTGIRISAAIALIVAISAELLAGSADGIGAFILRTSSGGGDTALVFGGTIVAGLLGVLVNLLLVGAERLLFRWKTNGVPA</sequence>
<dbReference type="InterPro" id="IPR000515">
    <property type="entry name" value="MetI-like"/>
</dbReference>
<dbReference type="Pfam" id="PF00528">
    <property type="entry name" value="BPD_transp_1"/>
    <property type="match status" value="1"/>
</dbReference>
<organism evidence="9 10">
    <name type="scientific">Agrococcus carbonis</name>
    <dbReference type="NCBI Taxonomy" id="684552"/>
    <lineage>
        <taxon>Bacteria</taxon>
        <taxon>Bacillati</taxon>
        <taxon>Actinomycetota</taxon>
        <taxon>Actinomycetes</taxon>
        <taxon>Micrococcales</taxon>
        <taxon>Microbacteriaceae</taxon>
        <taxon>Agrococcus</taxon>
    </lineage>
</organism>
<proteinExistence type="inferred from homology"/>
<protein>
    <submittedName>
        <fullName evidence="9">NitT/TauT family transport system permease protein</fullName>
    </submittedName>
</protein>
<dbReference type="EMBL" id="LT629734">
    <property type="protein sequence ID" value="SDR98009.1"/>
    <property type="molecule type" value="Genomic_DNA"/>
</dbReference>
<name>A0A1H1NI46_9MICO</name>
<dbReference type="PANTHER" id="PTHR30151">
    <property type="entry name" value="ALKANE SULFONATE ABC TRANSPORTER-RELATED, MEMBRANE SUBUNIT"/>
    <property type="match status" value="1"/>
</dbReference>
<dbReference type="AlphaFoldDB" id="A0A1H1NI46"/>
<dbReference type="GO" id="GO:0055085">
    <property type="term" value="P:transmembrane transport"/>
    <property type="evidence" value="ECO:0007669"/>
    <property type="project" value="InterPro"/>
</dbReference>
<feature type="transmembrane region" description="Helical" evidence="7">
    <location>
        <begin position="83"/>
        <end position="108"/>
    </location>
</feature>
<feature type="transmembrane region" description="Helical" evidence="7">
    <location>
        <begin position="28"/>
        <end position="50"/>
    </location>
</feature>
<feature type="transmembrane region" description="Helical" evidence="7">
    <location>
        <begin position="241"/>
        <end position="264"/>
    </location>
</feature>
<evidence type="ECO:0000256" key="3">
    <source>
        <dbReference type="ARBA" id="ARBA00022475"/>
    </source>
</evidence>
<dbReference type="STRING" id="684552.SAMN04489719_1260"/>
<evidence type="ECO:0000256" key="5">
    <source>
        <dbReference type="ARBA" id="ARBA00022989"/>
    </source>
</evidence>
<evidence type="ECO:0000256" key="6">
    <source>
        <dbReference type="ARBA" id="ARBA00023136"/>
    </source>
</evidence>
<comment type="subcellular location">
    <subcellularLocation>
        <location evidence="1 7">Cell membrane</location>
        <topology evidence="1 7">Multi-pass membrane protein</topology>
    </subcellularLocation>
</comment>
<keyword evidence="2 7" id="KW-0813">Transport</keyword>
<accession>A0A1H1NI46</accession>
<reference evidence="10" key="1">
    <citation type="submission" date="2016-10" db="EMBL/GenBank/DDBJ databases">
        <authorList>
            <person name="Varghese N."/>
            <person name="Submissions S."/>
        </authorList>
    </citation>
    <scope>NUCLEOTIDE SEQUENCE [LARGE SCALE GENOMIC DNA]</scope>
    <source>
        <strain evidence="10">DSM 22965</strain>
    </source>
</reference>
<evidence type="ECO:0000256" key="2">
    <source>
        <dbReference type="ARBA" id="ARBA00022448"/>
    </source>
</evidence>
<feature type="transmembrane region" description="Helical" evidence="7">
    <location>
        <begin position="145"/>
        <end position="164"/>
    </location>
</feature>
<feature type="transmembrane region" description="Helical" evidence="7">
    <location>
        <begin position="56"/>
        <end position="76"/>
    </location>
</feature>
<feature type="transmembrane region" description="Helical" evidence="7">
    <location>
        <begin position="120"/>
        <end position="138"/>
    </location>
</feature>
<dbReference type="InterPro" id="IPR035906">
    <property type="entry name" value="MetI-like_sf"/>
</dbReference>
<dbReference type="SUPFAM" id="SSF161098">
    <property type="entry name" value="MetI-like"/>
    <property type="match status" value="1"/>
</dbReference>
<dbReference type="Gene3D" id="1.10.3720.10">
    <property type="entry name" value="MetI-like"/>
    <property type="match status" value="1"/>
</dbReference>
<keyword evidence="4 7" id="KW-0812">Transmembrane</keyword>
<keyword evidence="10" id="KW-1185">Reference proteome</keyword>
<gene>
    <name evidence="9" type="ORF">SAMN04489719_1260</name>
</gene>
<evidence type="ECO:0000313" key="10">
    <source>
        <dbReference type="Proteomes" id="UP000199649"/>
    </source>
</evidence>
<keyword evidence="3" id="KW-1003">Cell membrane</keyword>
<dbReference type="PANTHER" id="PTHR30151:SF0">
    <property type="entry name" value="ABC TRANSPORTER PERMEASE PROTEIN MJ0413-RELATED"/>
    <property type="match status" value="1"/>
</dbReference>